<feature type="transmembrane region" description="Helical" evidence="1">
    <location>
        <begin position="172"/>
        <end position="190"/>
    </location>
</feature>
<proteinExistence type="predicted"/>
<organism evidence="2 3">
    <name type="scientific">Desulfobulbus oligotrophicus</name>
    <dbReference type="NCBI Taxonomy" id="1909699"/>
    <lineage>
        <taxon>Bacteria</taxon>
        <taxon>Pseudomonadati</taxon>
        <taxon>Thermodesulfobacteriota</taxon>
        <taxon>Desulfobulbia</taxon>
        <taxon>Desulfobulbales</taxon>
        <taxon>Desulfobulbaceae</taxon>
        <taxon>Desulfobulbus</taxon>
    </lineage>
</organism>
<keyword evidence="1" id="KW-1133">Transmembrane helix</keyword>
<dbReference type="RefSeq" id="WP_199261487.1">
    <property type="nucleotide sequence ID" value="NZ_CP054140.1"/>
</dbReference>
<feature type="transmembrane region" description="Helical" evidence="1">
    <location>
        <begin position="79"/>
        <end position="100"/>
    </location>
</feature>
<accession>A0A7T5VDI5</accession>
<gene>
    <name evidence="2" type="ORF">HP555_08445</name>
</gene>
<evidence type="ECO:0000313" key="2">
    <source>
        <dbReference type="EMBL" id="QQG65893.1"/>
    </source>
</evidence>
<dbReference type="EMBL" id="CP054140">
    <property type="protein sequence ID" value="QQG65893.1"/>
    <property type="molecule type" value="Genomic_DNA"/>
</dbReference>
<keyword evidence="1" id="KW-0472">Membrane</keyword>
<name>A0A7T5VDI5_9BACT</name>
<dbReference type="Proteomes" id="UP000596092">
    <property type="component" value="Chromosome"/>
</dbReference>
<dbReference type="KEGG" id="dog:HP555_08445"/>
<reference evidence="2 3" key="1">
    <citation type="submission" date="2020-05" db="EMBL/GenBank/DDBJ databases">
        <title>Complete genome of Desulfobulbus oligotrophicus.</title>
        <authorList>
            <person name="Podar M."/>
        </authorList>
    </citation>
    <scope>NUCLEOTIDE SEQUENCE [LARGE SCALE GENOMIC DNA]</scope>
    <source>
        <strain evidence="2 3">Prop6</strain>
    </source>
</reference>
<feature type="transmembrane region" description="Helical" evidence="1">
    <location>
        <begin position="126"/>
        <end position="152"/>
    </location>
</feature>
<feature type="transmembrane region" description="Helical" evidence="1">
    <location>
        <begin position="197"/>
        <end position="221"/>
    </location>
</feature>
<protein>
    <submittedName>
        <fullName evidence="2">Paraquat-inducible protein A</fullName>
    </submittedName>
</protein>
<sequence>MRNTSAQDHTLSSLSGRNGIATAQQHTKAVVGFNTNRLIACHDCDLLHHLPEHAITTLLCSRCGAVLHRQKPATVERSLAWITAALILFILSNSFPFLAIRSSGLAQETILLSGIHELWKQDMHSLAVLVLLTCVLIPLVQMLGLLYILVPLQLGGRPAPSAGSLYRIVQELAPWGMMEVFMVGILVALVKLDHLATIVLGISVFSFAALIFVMAAAFASLDPVLLWDRLDQRR</sequence>
<dbReference type="InterPro" id="IPR007498">
    <property type="entry name" value="PqiA-like"/>
</dbReference>
<keyword evidence="1" id="KW-0812">Transmembrane</keyword>
<dbReference type="Pfam" id="PF04403">
    <property type="entry name" value="PqiA"/>
    <property type="match status" value="1"/>
</dbReference>
<evidence type="ECO:0000313" key="3">
    <source>
        <dbReference type="Proteomes" id="UP000596092"/>
    </source>
</evidence>
<keyword evidence="3" id="KW-1185">Reference proteome</keyword>
<evidence type="ECO:0000256" key="1">
    <source>
        <dbReference type="SAM" id="Phobius"/>
    </source>
</evidence>
<dbReference type="AlphaFoldDB" id="A0A7T5VDI5"/>